<dbReference type="EMBL" id="JACDUU010000001">
    <property type="protein sequence ID" value="MBA2869776.1"/>
    <property type="molecule type" value="Genomic_DNA"/>
</dbReference>
<dbReference type="EC" id="2.8.1.7" evidence="3"/>
<dbReference type="RefSeq" id="WP_181535059.1">
    <property type="nucleotide sequence ID" value="NZ_JACDUU010000001.1"/>
</dbReference>
<dbReference type="InterPro" id="IPR016454">
    <property type="entry name" value="Cysteine_dSase"/>
</dbReference>
<evidence type="ECO:0000256" key="6">
    <source>
        <dbReference type="ARBA" id="ARBA00022723"/>
    </source>
</evidence>
<keyword evidence="6" id="KW-0479">Metal-binding</keyword>
<name>A0A7V9YWL4_9BACL</name>
<protein>
    <recommendedName>
        <fullName evidence="3">cysteine desulfurase</fullName>
        <ecNumber evidence="3">2.8.1.7</ecNumber>
    </recommendedName>
</protein>
<organism evidence="13 14">
    <name type="scientific">[Anoxybacillus] calidus</name>
    <dbReference type="NCBI Taxonomy" id="575178"/>
    <lineage>
        <taxon>Bacteria</taxon>
        <taxon>Bacillati</taxon>
        <taxon>Bacillota</taxon>
        <taxon>Bacilli</taxon>
        <taxon>Bacillales</taxon>
        <taxon>Anoxybacillaceae</taxon>
        <taxon>Paranoxybacillus</taxon>
    </lineage>
</organism>
<evidence type="ECO:0000313" key="14">
    <source>
        <dbReference type="Proteomes" id="UP000580891"/>
    </source>
</evidence>
<dbReference type="InterPro" id="IPR000192">
    <property type="entry name" value="Aminotrans_V_dom"/>
</dbReference>
<dbReference type="SUPFAM" id="SSF53383">
    <property type="entry name" value="PLP-dependent transferases"/>
    <property type="match status" value="1"/>
</dbReference>
<dbReference type="InterPro" id="IPR020578">
    <property type="entry name" value="Aminotrans_V_PyrdxlP_BS"/>
</dbReference>
<dbReference type="Proteomes" id="UP000580891">
    <property type="component" value="Unassembled WGS sequence"/>
</dbReference>
<dbReference type="InterPro" id="IPR015424">
    <property type="entry name" value="PyrdxlP-dep_Trfase"/>
</dbReference>
<evidence type="ECO:0000256" key="7">
    <source>
        <dbReference type="ARBA" id="ARBA00022898"/>
    </source>
</evidence>
<keyword evidence="7" id="KW-0663">Pyridoxal phosphate</keyword>
<dbReference type="InterPro" id="IPR015422">
    <property type="entry name" value="PyrdxlP-dep_Trfase_small"/>
</dbReference>
<dbReference type="PANTHER" id="PTHR11601:SF34">
    <property type="entry name" value="CYSTEINE DESULFURASE"/>
    <property type="match status" value="1"/>
</dbReference>
<keyword evidence="8" id="KW-0408">Iron</keyword>
<dbReference type="GO" id="GO:0046872">
    <property type="term" value="F:metal ion binding"/>
    <property type="evidence" value="ECO:0007669"/>
    <property type="project" value="UniProtKB-KW"/>
</dbReference>
<dbReference type="AlphaFoldDB" id="A0A7V9YWL4"/>
<dbReference type="PROSITE" id="PS00595">
    <property type="entry name" value="AA_TRANSFER_CLASS_5"/>
    <property type="match status" value="1"/>
</dbReference>
<feature type="domain" description="Aminotransferase class V" evidence="12">
    <location>
        <begin position="4"/>
        <end position="366"/>
    </location>
</feature>
<accession>A0A7V9YWL4</accession>
<reference evidence="13 14" key="1">
    <citation type="submission" date="2020-07" db="EMBL/GenBank/DDBJ databases">
        <title>Genomic Encyclopedia of Type Strains, Phase IV (KMG-IV): sequencing the most valuable type-strain genomes for metagenomic binning, comparative biology and taxonomic classification.</title>
        <authorList>
            <person name="Goeker M."/>
        </authorList>
    </citation>
    <scope>NUCLEOTIDE SEQUENCE [LARGE SCALE GENOMIC DNA]</scope>
    <source>
        <strain evidence="13 14">DSM 25220</strain>
    </source>
</reference>
<evidence type="ECO:0000256" key="4">
    <source>
        <dbReference type="ARBA" id="ARBA00022679"/>
    </source>
</evidence>
<evidence type="ECO:0000256" key="11">
    <source>
        <dbReference type="RuleBase" id="RU004504"/>
    </source>
</evidence>
<comment type="similarity">
    <text evidence="2">Belongs to the class-V pyridoxal-phosphate-dependent aminotransferase family. NifS/IscS subfamily.</text>
</comment>
<keyword evidence="5" id="KW-0001">2Fe-2S</keyword>
<comment type="cofactor">
    <cofactor evidence="1 11">
        <name>pyridoxal 5'-phosphate</name>
        <dbReference type="ChEBI" id="CHEBI:597326"/>
    </cofactor>
</comment>
<dbReference type="NCBIfam" id="NF002806">
    <property type="entry name" value="PRK02948.1"/>
    <property type="match status" value="1"/>
</dbReference>
<evidence type="ECO:0000256" key="10">
    <source>
        <dbReference type="ARBA" id="ARBA00050776"/>
    </source>
</evidence>
<dbReference type="FunFam" id="3.40.640.10:FF:000003">
    <property type="entry name" value="Cysteine desulfurase IscS"/>
    <property type="match status" value="1"/>
</dbReference>
<evidence type="ECO:0000259" key="12">
    <source>
        <dbReference type="Pfam" id="PF00266"/>
    </source>
</evidence>
<dbReference type="Pfam" id="PF00266">
    <property type="entry name" value="Aminotran_5"/>
    <property type="match status" value="1"/>
</dbReference>
<comment type="catalytic activity">
    <reaction evidence="10">
        <text>(sulfur carrier)-H + L-cysteine = (sulfur carrier)-SH + L-alanine</text>
        <dbReference type="Rhea" id="RHEA:43892"/>
        <dbReference type="Rhea" id="RHEA-COMP:14737"/>
        <dbReference type="Rhea" id="RHEA-COMP:14739"/>
        <dbReference type="ChEBI" id="CHEBI:29917"/>
        <dbReference type="ChEBI" id="CHEBI:35235"/>
        <dbReference type="ChEBI" id="CHEBI:57972"/>
        <dbReference type="ChEBI" id="CHEBI:64428"/>
        <dbReference type="EC" id="2.8.1.7"/>
    </reaction>
</comment>
<evidence type="ECO:0000313" key="13">
    <source>
        <dbReference type="EMBL" id="MBA2869776.1"/>
    </source>
</evidence>
<keyword evidence="4 13" id="KW-0808">Transferase</keyword>
<sequence length="381" mass="42033">MERIYLDHAATSPMHPDVVETMVPFMTEIFGNPSSIHFFGRQSRHAIDVARETVAKSIGAKENEIIFTSGGTEADNLALVGVAMANRQKGKHIITTAIEHHAVLHTCHYLEKQGFEVTYLPVDERGKISLEDFQRALRDDTILVSIMFGNNEVGVLQPIKEIGQMLKEHQAFFHTDAVQAYGLIPIDVNELHIDLLSVSAHKINGPKGVGFLYARETVKLIPRLYGGEQERKRRAGTENVAGIVGMAKAVEIARQTMNEKASMYRSFKEKMLGIFEQEGIPYIVNGDENNSLPHVLNVAFPGTNVESMLVNLDLAGIAASSGSACTAGSIDPSHVLVAMFGKESERIRSSVRFSFGLGNTEEQIEKAAYETVKIVRRLTNK</sequence>
<dbReference type="Gene3D" id="3.90.1150.10">
    <property type="entry name" value="Aspartate Aminotransferase, domain 1"/>
    <property type="match status" value="1"/>
</dbReference>
<dbReference type="PANTHER" id="PTHR11601">
    <property type="entry name" value="CYSTEINE DESULFURYLASE FAMILY MEMBER"/>
    <property type="match status" value="1"/>
</dbReference>
<proteinExistence type="inferred from homology"/>
<evidence type="ECO:0000256" key="9">
    <source>
        <dbReference type="ARBA" id="ARBA00023014"/>
    </source>
</evidence>
<dbReference type="GO" id="GO:0051537">
    <property type="term" value="F:2 iron, 2 sulfur cluster binding"/>
    <property type="evidence" value="ECO:0007669"/>
    <property type="project" value="UniProtKB-KW"/>
</dbReference>
<evidence type="ECO:0000256" key="1">
    <source>
        <dbReference type="ARBA" id="ARBA00001933"/>
    </source>
</evidence>
<evidence type="ECO:0000256" key="8">
    <source>
        <dbReference type="ARBA" id="ARBA00023004"/>
    </source>
</evidence>
<gene>
    <name evidence="13" type="ORF">HNQ85_000034</name>
</gene>
<evidence type="ECO:0000256" key="2">
    <source>
        <dbReference type="ARBA" id="ARBA00006490"/>
    </source>
</evidence>
<keyword evidence="14" id="KW-1185">Reference proteome</keyword>
<keyword evidence="9" id="KW-0411">Iron-sulfur</keyword>
<evidence type="ECO:0000256" key="3">
    <source>
        <dbReference type="ARBA" id="ARBA00012239"/>
    </source>
</evidence>
<evidence type="ECO:0000256" key="5">
    <source>
        <dbReference type="ARBA" id="ARBA00022714"/>
    </source>
</evidence>
<dbReference type="Gene3D" id="1.10.260.50">
    <property type="match status" value="1"/>
</dbReference>
<dbReference type="InterPro" id="IPR015421">
    <property type="entry name" value="PyrdxlP-dep_Trfase_major"/>
</dbReference>
<dbReference type="Gene3D" id="3.40.640.10">
    <property type="entry name" value="Type I PLP-dependent aspartate aminotransferase-like (Major domain)"/>
    <property type="match status" value="1"/>
</dbReference>
<dbReference type="GO" id="GO:0031071">
    <property type="term" value="F:cysteine desulfurase activity"/>
    <property type="evidence" value="ECO:0007669"/>
    <property type="project" value="UniProtKB-EC"/>
</dbReference>
<dbReference type="PIRSF" id="PIRSF005572">
    <property type="entry name" value="NifS"/>
    <property type="match status" value="1"/>
</dbReference>
<comment type="caution">
    <text evidence="13">The sequence shown here is derived from an EMBL/GenBank/DDBJ whole genome shotgun (WGS) entry which is preliminary data.</text>
</comment>